<evidence type="ECO:0000313" key="4">
    <source>
        <dbReference type="Proteomes" id="UP000509367"/>
    </source>
</evidence>
<dbReference type="Pfam" id="PF04248">
    <property type="entry name" value="NTP_transf_9"/>
    <property type="match status" value="1"/>
</dbReference>
<dbReference type="KEGG" id="orm:HTY61_05780"/>
<gene>
    <name evidence="3" type="ORF">HTY61_05780</name>
</gene>
<dbReference type="EMBL" id="CP054836">
    <property type="protein sequence ID" value="QKV18005.1"/>
    <property type="molecule type" value="Genomic_DNA"/>
</dbReference>
<evidence type="ECO:0000259" key="2">
    <source>
        <dbReference type="Pfam" id="PF04248"/>
    </source>
</evidence>
<accession>A0A6N1VEG8</accession>
<dbReference type="PANTHER" id="PTHR34310:SF9">
    <property type="entry name" value="BLR5716 PROTEIN"/>
    <property type="match status" value="1"/>
</dbReference>
<dbReference type="RefSeq" id="WP_175275901.1">
    <property type="nucleotide sequence ID" value="NZ_CP054836.1"/>
</dbReference>
<reference evidence="3 4" key="1">
    <citation type="submission" date="2020-06" db="EMBL/GenBank/DDBJ databases">
        <title>Oricola thermophila sp. nov. isolated from a tidal sediments.</title>
        <authorList>
            <person name="Kwon K.K."/>
            <person name="Yang S.-H."/>
            <person name="Park M.-J."/>
        </authorList>
    </citation>
    <scope>NUCLEOTIDE SEQUENCE [LARGE SCALE GENOMIC DNA]</scope>
    <source>
        <strain evidence="3 4">MEBiC13590</strain>
    </source>
</reference>
<dbReference type="InterPro" id="IPR007361">
    <property type="entry name" value="DUF427"/>
</dbReference>
<dbReference type="InterPro" id="IPR038694">
    <property type="entry name" value="DUF427_sf"/>
</dbReference>
<dbReference type="Proteomes" id="UP000509367">
    <property type="component" value="Chromosome"/>
</dbReference>
<sequence>MARLTIHNPRNDAHFMRIMPVRARVRVRRGNALLAESDRAIRILETGRVVYDPVAHIPEADIIGPLEPVPNKSTHCPLKGDASWFSHHGEEIAWIYDRPLGIAMQSCGHVAFLAGKVTIEEIGEDTPLLAGRNECAGRWPYKRGRGNGVAPMRNGSTTGGSSRSSMRVSG</sequence>
<dbReference type="PANTHER" id="PTHR34310">
    <property type="entry name" value="DUF427 DOMAIN PROTEIN (AFU_ORTHOLOGUE AFUA_3G02220)"/>
    <property type="match status" value="1"/>
</dbReference>
<feature type="compositionally biased region" description="Low complexity" evidence="1">
    <location>
        <begin position="155"/>
        <end position="170"/>
    </location>
</feature>
<evidence type="ECO:0000313" key="3">
    <source>
        <dbReference type="EMBL" id="QKV18005.1"/>
    </source>
</evidence>
<evidence type="ECO:0000256" key="1">
    <source>
        <dbReference type="SAM" id="MobiDB-lite"/>
    </source>
</evidence>
<organism evidence="3 4">
    <name type="scientific">Oricola thermophila</name>
    <dbReference type="NCBI Taxonomy" id="2742145"/>
    <lineage>
        <taxon>Bacteria</taxon>
        <taxon>Pseudomonadati</taxon>
        <taxon>Pseudomonadota</taxon>
        <taxon>Alphaproteobacteria</taxon>
        <taxon>Hyphomicrobiales</taxon>
        <taxon>Ahrensiaceae</taxon>
        <taxon>Oricola</taxon>
    </lineage>
</organism>
<protein>
    <submittedName>
        <fullName evidence="3">DUF427 domain-containing protein</fullName>
    </submittedName>
</protein>
<dbReference type="Gene3D" id="2.170.150.40">
    <property type="entry name" value="Domain of unknown function (DUF427)"/>
    <property type="match status" value="1"/>
</dbReference>
<feature type="domain" description="DUF427" evidence="2">
    <location>
        <begin position="25"/>
        <end position="114"/>
    </location>
</feature>
<keyword evidence="4" id="KW-1185">Reference proteome</keyword>
<name>A0A6N1VEG8_9HYPH</name>
<proteinExistence type="predicted"/>
<feature type="region of interest" description="Disordered" evidence="1">
    <location>
        <begin position="146"/>
        <end position="170"/>
    </location>
</feature>
<dbReference type="AlphaFoldDB" id="A0A6N1VEG8"/>